<proteinExistence type="predicted"/>
<organism evidence="1 2">
    <name type="scientific">Pseudodonghicola xiamenensis</name>
    <dbReference type="NCBI Taxonomy" id="337702"/>
    <lineage>
        <taxon>Bacteria</taxon>
        <taxon>Pseudomonadati</taxon>
        <taxon>Pseudomonadota</taxon>
        <taxon>Alphaproteobacteria</taxon>
        <taxon>Rhodobacterales</taxon>
        <taxon>Paracoccaceae</taxon>
        <taxon>Pseudodonghicola</taxon>
    </lineage>
</organism>
<name>A0A8J3H6B8_9RHOB</name>
<evidence type="ECO:0000313" key="1">
    <source>
        <dbReference type="EMBL" id="GHG90777.1"/>
    </source>
</evidence>
<dbReference type="Proteomes" id="UP000611500">
    <property type="component" value="Unassembled WGS sequence"/>
</dbReference>
<sequence>MFSTPRRVLGALPSKLLSQTMARLHPSPPSPAAPVPEALLDVPVCDVSPEDEAAREARAQGLFLARQDRWADLSRALAAADTSRALTPGGTPLTDHLSYGARSDVVLAAEEALADGRGRCKTDRALLDGIMALEAMRQDHRHDPYINLVLAQAHIDLGWAWRGAGDPQALPKLSRHRCAAHFDRAAHLLDPFTEESRTSPALAAARCALLAARHGRTGDIADAYAALIDLAPGNARPFRALGLHLLPSRAGSYAELELEARRTAARTHPTWGAGGYAWVCFDAVVQDPQALAQVDVEFFIDGLKDIVARHPDQAMINMLAAYCAITLRRQPGAAATRDRIAGCASWLIRDHLTELHPLIWAHAAEGFDNNAHVSSTRRFAARGRADGLRAIADQFRDDLDHGLRITFTPEGPVVARSA</sequence>
<accession>A0A8J3H6B8</accession>
<evidence type="ECO:0000313" key="2">
    <source>
        <dbReference type="Proteomes" id="UP000611500"/>
    </source>
</evidence>
<reference evidence="1" key="2">
    <citation type="submission" date="2020-09" db="EMBL/GenBank/DDBJ databases">
        <authorList>
            <person name="Sun Q."/>
            <person name="Zhou Y."/>
        </authorList>
    </citation>
    <scope>NUCLEOTIDE SEQUENCE</scope>
    <source>
        <strain evidence="1">CGMCC 1.7081</strain>
    </source>
</reference>
<dbReference type="AlphaFoldDB" id="A0A8J3H6B8"/>
<dbReference type="RefSeq" id="WP_028093660.1">
    <property type="nucleotide sequence ID" value="NZ_BNAP01000007.1"/>
</dbReference>
<gene>
    <name evidence="1" type="ORF">GCM10010961_21700</name>
</gene>
<reference evidence="1" key="1">
    <citation type="journal article" date="2014" name="Int. J. Syst. Evol. Microbiol.">
        <title>Complete genome sequence of Corynebacterium casei LMG S-19264T (=DSM 44701T), isolated from a smear-ripened cheese.</title>
        <authorList>
            <consortium name="US DOE Joint Genome Institute (JGI-PGF)"/>
            <person name="Walter F."/>
            <person name="Albersmeier A."/>
            <person name="Kalinowski J."/>
            <person name="Ruckert C."/>
        </authorList>
    </citation>
    <scope>NUCLEOTIDE SEQUENCE</scope>
    <source>
        <strain evidence="1">CGMCC 1.7081</strain>
    </source>
</reference>
<keyword evidence="2" id="KW-1185">Reference proteome</keyword>
<dbReference type="EMBL" id="BNAP01000007">
    <property type="protein sequence ID" value="GHG90777.1"/>
    <property type="molecule type" value="Genomic_DNA"/>
</dbReference>
<comment type="caution">
    <text evidence="1">The sequence shown here is derived from an EMBL/GenBank/DDBJ whole genome shotgun (WGS) entry which is preliminary data.</text>
</comment>
<protein>
    <submittedName>
        <fullName evidence="1">Uncharacterized protein</fullName>
    </submittedName>
</protein>